<dbReference type="Pfam" id="PF00378">
    <property type="entry name" value="ECH_1"/>
    <property type="match status" value="1"/>
</dbReference>
<gene>
    <name evidence="2" type="ORF">SAMN05428998_12669</name>
</gene>
<dbReference type="PANTHER" id="PTHR43459:SF1">
    <property type="entry name" value="EG:BACN32G11.4 PROTEIN"/>
    <property type="match status" value="1"/>
</dbReference>
<sequence length="272" mass="29161">MAAWDRDGDGYVTRLEGGILTLAFDRPEVRNPITRSMTTRLRDLFAGARADPAVRCLVIRGEGESFSAGGDVAGFRKSLEQQQPAVREEFRGRLGLAAELALVLQAFDKPMVVRLRGAVAGAAVMFPLSADLVLADDTAQFVFAYVRLGLTPDAGVSWLLPRVVGERRARRLLLTGAAVGADEAAALGLVDRILPPDQLDDAVDEAARRLAAGPQGALLRTKRLVAQASHRELADQLAAETDGIVESVGSDDFREGVAAFLEKRRARFPSGS</sequence>
<protein>
    <submittedName>
        <fullName evidence="2">2-(1,2-epoxy-1,2-dihydrophenyl)acetyl-CoA isomerase</fullName>
    </submittedName>
</protein>
<name>A0A1Y6CJD9_9PROT</name>
<organism evidence="2 3">
    <name type="scientific">Tistlia consotensis USBA 355</name>
    <dbReference type="NCBI Taxonomy" id="560819"/>
    <lineage>
        <taxon>Bacteria</taxon>
        <taxon>Pseudomonadati</taxon>
        <taxon>Pseudomonadota</taxon>
        <taxon>Alphaproteobacteria</taxon>
        <taxon>Rhodospirillales</taxon>
        <taxon>Rhodovibrionaceae</taxon>
        <taxon>Tistlia</taxon>
    </lineage>
</organism>
<dbReference type="PANTHER" id="PTHR43459">
    <property type="entry name" value="ENOYL-COA HYDRATASE"/>
    <property type="match status" value="1"/>
</dbReference>
<dbReference type="InterPro" id="IPR001753">
    <property type="entry name" value="Enoyl-CoA_hydra/iso"/>
</dbReference>
<evidence type="ECO:0000313" key="2">
    <source>
        <dbReference type="EMBL" id="SMF66014.1"/>
    </source>
</evidence>
<evidence type="ECO:0000313" key="3">
    <source>
        <dbReference type="Proteomes" id="UP000192917"/>
    </source>
</evidence>
<dbReference type="Gene3D" id="3.90.226.10">
    <property type="entry name" value="2-enoyl-CoA Hydratase, Chain A, domain 1"/>
    <property type="match status" value="1"/>
</dbReference>
<evidence type="ECO:0000256" key="1">
    <source>
        <dbReference type="ARBA" id="ARBA00005254"/>
    </source>
</evidence>
<dbReference type="GO" id="GO:0016853">
    <property type="term" value="F:isomerase activity"/>
    <property type="evidence" value="ECO:0007669"/>
    <property type="project" value="UniProtKB-KW"/>
</dbReference>
<dbReference type="RefSeq" id="WP_085125330.1">
    <property type="nucleotide sequence ID" value="NZ_FWZX01000026.1"/>
</dbReference>
<accession>A0A1Y6CJD9</accession>
<proteinExistence type="inferred from homology"/>
<keyword evidence="3" id="KW-1185">Reference proteome</keyword>
<dbReference type="EMBL" id="FWZX01000026">
    <property type="protein sequence ID" value="SMF66014.1"/>
    <property type="molecule type" value="Genomic_DNA"/>
</dbReference>
<keyword evidence="2" id="KW-0413">Isomerase</keyword>
<comment type="similarity">
    <text evidence="1">Belongs to the enoyl-CoA hydratase/isomerase family.</text>
</comment>
<dbReference type="InterPro" id="IPR029045">
    <property type="entry name" value="ClpP/crotonase-like_dom_sf"/>
</dbReference>
<dbReference type="Proteomes" id="UP000192917">
    <property type="component" value="Unassembled WGS sequence"/>
</dbReference>
<dbReference type="AlphaFoldDB" id="A0A1Y6CJD9"/>
<dbReference type="Gene3D" id="1.10.12.10">
    <property type="entry name" value="Lyase 2-enoyl-coa Hydratase, Chain A, domain 2"/>
    <property type="match status" value="1"/>
</dbReference>
<reference evidence="2 3" key="1">
    <citation type="submission" date="2017-04" db="EMBL/GenBank/DDBJ databases">
        <authorList>
            <person name="Afonso C.L."/>
            <person name="Miller P.J."/>
            <person name="Scott M.A."/>
            <person name="Spackman E."/>
            <person name="Goraichik I."/>
            <person name="Dimitrov K.M."/>
            <person name="Suarez D.L."/>
            <person name="Swayne D.E."/>
        </authorList>
    </citation>
    <scope>NUCLEOTIDE SEQUENCE [LARGE SCALE GENOMIC DNA]</scope>
    <source>
        <strain evidence="2 3">USBA 355</strain>
    </source>
</reference>
<dbReference type="SUPFAM" id="SSF52096">
    <property type="entry name" value="ClpP/crotonase"/>
    <property type="match status" value="1"/>
</dbReference>
<dbReference type="InterPro" id="IPR014748">
    <property type="entry name" value="Enoyl-CoA_hydra_C"/>
</dbReference>
<dbReference type="CDD" id="cd06558">
    <property type="entry name" value="crotonase-like"/>
    <property type="match status" value="1"/>
</dbReference>
<dbReference type="STRING" id="560819.SAMN05428998_12669"/>